<keyword evidence="1" id="KW-0446">Lipid-binding</keyword>
<dbReference type="NCBIfam" id="TIGR00762">
    <property type="entry name" value="DegV"/>
    <property type="match status" value="1"/>
</dbReference>
<dbReference type="PANTHER" id="PTHR33434:SF2">
    <property type="entry name" value="FATTY ACID-BINDING PROTEIN TM_1468"/>
    <property type="match status" value="1"/>
</dbReference>
<proteinExistence type="predicted"/>
<dbReference type="PROSITE" id="PS51482">
    <property type="entry name" value="DEGV"/>
    <property type="match status" value="1"/>
</dbReference>
<dbReference type="RefSeq" id="WP_098006668.1">
    <property type="nucleotide sequence ID" value="NZ_NVMX01000117.1"/>
</dbReference>
<accession>A0A9X6XVM7</accession>
<name>A0A9X6XVM7_BACCE</name>
<protein>
    <submittedName>
        <fullName evidence="2">Fatty acid-binding protein DegV</fullName>
    </submittedName>
</protein>
<evidence type="ECO:0000313" key="3">
    <source>
        <dbReference type="Proteomes" id="UP000219922"/>
    </source>
</evidence>
<comment type="caution">
    <text evidence="2">The sequence shown here is derived from an EMBL/GenBank/DDBJ whole genome shotgun (WGS) entry which is preliminary data.</text>
</comment>
<dbReference type="Gene3D" id="3.30.1180.10">
    <property type="match status" value="1"/>
</dbReference>
<dbReference type="InterPro" id="IPR003797">
    <property type="entry name" value="DegV"/>
</dbReference>
<dbReference type="InterPro" id="IPR043168">
    <property type="entry name" value="DegV_C"/>
</dbReference>
<dbReference type="GO" id="GO:0008289">
    <property type="term" value="F:lipid binding"/>
    <property type="evidence" value="ECO:0007669"/>
    <property type="project" value="UniProtKB-KW"/>
</dbReference>
<sequence>MTKKKIAWITDSVSCISPELAEQYGIHIVPLSIIFDNKQYRDGEDLTYDEFYDLLNKSDKSPTTSQPAIGEFVELYTKLKEEYEMGIAIHVTSKVSGTFNTSIMAAEMAEFPMVHIDSKIGAKALEFMMLEGIRLENESKTIDEITNHLNTMASTAKGYAIVGSLEQLNKGGRVSGLGLLLGNLLQIKPILGFDDGSLAPYEKVRTLKKAEKRILELFKESCDSKNVYGVSICHANHIDKANELKKKVLDINSSIQVEIGDLSPVISAHVGEGSFVLFWFEK</sequence>
<gene>
    <name evidence="2" type="ORF">CON36_32015</name>
</gene>
<dbReference type="Gene3D" id="3.40.50.10170">
    <property type="match status" value="1"/>
</dbReference>
<organism evidence="2 3">
    <name type="scientific">Bacillus cereus</name>
    <dbReference type="NCBI Taxonomy" id="1396"/>
    <lineage>
        <taxon>Bacteria</taxon>
        <taxon>Bacillati</taxon>
        <taxon>Bacillota</taxon>
        <taxon>Bacilli</taxon>
        <taxon>Bacillales</taxon>
        <taxon>Bacillaceae</taxon>
        <taxon>Bacillus</taxon>
        <taxon>Bacillus cereus group</taxon>
    </lineage>
</organism>
<dbReference type="EMBL" id="NVMX01000117">
    <property type="protein sequence ID" value="PDZ94774.1"/>
    <property type="molecule type" value="Genomic_DNA"/>
</dbReference>
<dbReference type="Pfam" id="PF02645">
    <property type="entry name" value="DegV"/>
    <property type="match status" value="1"/>
</dbReference>
<dbReference type="SUPFAM" id="SSF82549">
    <property type="entry name" value="DAK1/DegV-like"/>
    <property type="match status" value="1"/>
</dbReference>
<evidence type="ECO:0000256" key="1">
    <source>
        <dbReference type="ARBA" id="ARBA00023121"/>
    </source>
</evidence>
<reference evidence="2 3" key="1">
    <citation type="submission" date="2017-09" db="EMBL/GenBank/DDBJ databases">
        <title>Large-scale bioinformatics analysis of Bacillus genomes uncovers conserved roles of natural products in bacterial physiology.</title>
        <authorList>
            <consortium name="Agbiome Team Llc"/>
            <person name="Bleich R.M."/>
            <person name="Grubbs K.J."/>
            <person name="Santa Maria K.C."/>
            <person name="Allen S.E."/>
            <person name="Farag S."/>
            <person name="Shank E.A."/>
            <person name="Bowers A."/>
        </authorList>
    </citation>
    <scope>NUCLEOTIDE SEQUENCE [LARGE SCALE GENOMIC DNA]</scope>
    <source>
        <strain evidence="2 3">AFS092789</strain>
    </source>
</reference>
<dbReference type="AlphaFoldDB" id="A0A9X6XVM7"/>
<dbReference type="Proteomes" id="UP000219922">
    <property type="component" value="Unassembled WGS sequence"/>
</dbReference>
<dbReference type="PANTHER" id="PTHR33434">
    <property type="entry name" value="DEGV DOMAIN-CONTAINING PROTEIN DR_1986-RELATED"/>
    <property type="match status" value="1"/>
</dbReference>
<dbReference type="InterPro" id="IPR050270">
    <property type="entry name" value="DegV_domain_contain"/>
</dbReference>
<evidence type="ECO:0000313" key="2">
    <source>
        <dbReference type="EMBL" id="PDZ94774.1"/>
    </source>
</evidence>